<dbReference type="PANTHER" id="PTHR43591:SF24">
    <property type="entry name" value="2-METHOXY-6-POLYPRENYL-1,4-BENZOQUINOL METHYLASE, MITOCHONDRIAL"/>
    <property type="match status" value="1"/>
</dbReference>
<dbReference type="InterPro" id="IPR004033">
    <property type="entry name" value="UbiE/COQ5_MeTrFase"/>
</dbReference>
<dbReference type="PROSITE" id="PS01184">
    <property type="entry name" value="UBIE_2"/>
    <property type="match status" value="1"/>
</dbReference>
<dbReference type="NCBIfam" id="NF001241">
    <property type="entry name" value="PRK00216.1-2"/>
    <property type="match status" value="1"/>
</dbReference>
<evidence type="ECO:0000256" key="3">
    <source>
        <dbReference type="ARBA" id="ARBA00022691"/>
    </source>
</evidence>
<feature type="binding site" evidence="4">
    <location>
        <position position="80"/>
    </location>
    <ligand>
        <name>S-adenosyl-L-methionine</name>
        <dbReference type="ChEBI" id="CHEBI:59789"/>
    </ligand>
</feature>
<keyword evidence="3 4" id="KW-0949">S-adenosyl-L-methionine</keyword>
<feature type="binding site" evidence="4">
    <location>
        <position position="62"/>
    </location>
    <ligand>
        <name>S-adenosyl-L-methionine</name>
        <dbReference type="ChEBI" id="CHEBI:59789"/>
    </ligand>
</feature>
<protein>
    <recommendedName>
        <fullName evidence="4">Demethylmenaquinone methyltransferase</fullName>
        <ecNumber evidence="4">2.1.1.163</ecNumber>
    </recommendedName>
</protein>
<sequence length="234" mass="25620">MTRAELDKNPTDVAAMFDDVASRYDITNDLLSVFQDRIWRVATRTAVGARPGDTVLDLAAGTGTSTEEWADRGIDVVACDFSQGMLAVGKNRRPDIPFIAGDAMALPFASDTFDAVTISFGLRNVAKTDVALSELYRVTKPGGRIVICEFSTPTFVPLREAYSFYLGTVMPAVARAFSSNTPAYAYLMESILDWPAQRDLARIMHDAGWRGVKWRNLSGGIVALHRAHKVLPVT</sequence>
<dbReference type="NCBIfam" id="TIGR01934">
    <property type="entry name" value="MenG_MenH_UbiE"/>
    <property type="match status" value="1"/>
</dbReference>
<comment type="catalytic activity">
    <reaction evidence="4">
        <text>a 2-demethylmenaquinol + S-adenosyl-L-methionine = a menaquinol + S-adenosyl-L-homocysteine + H(+)</text>
        <dbReference type="Rhea" id="RHEA:42640"/>
        <dbReference type="Rhea" id="RHEA-COMP:9539"/>
        <dbReference type="Rhea" id="RHEA-COMP:9563"/>
        <dbReference type="ChEBI" id="CHEBI:15378"/>
        <dbReference type="ChEBI" id="CHEBI:18151"/>
        <dbReference type="ChEBI" id="CHEBI:55437"/>
        <dbReference type="ChEBI" id="CHEBI:57856"/>
        <dbReference type="ChEBI" id="CHEBI:59789"/>
        <dbReference type="EC" id="2.1.1.163"/>
    </reaction>
</comment>
<dbReference type="Proteomes" id="UP000185628">
    <property type="component" value="Unassembled WGS sequence"/>
</dbReference>
<proteinExistence type="inferred from homology"/>
<dbReference type="EC" id="2.1.1.163" evidence="4"/>
<keyword evidence="4" id="KW-0474">Menaquinone biosynthesis</keyword>
<comment type="similarity">
    <text evidence="4">Belongs to the class I-like SAM-binding methyltransferase superfamily. MenG/UbiE family.</text>
</comment>
<dbReference type="GO" id="GO:0009234">
    <property type="term" value="P:menaquinone biosynthetic process"/>
    <property type="evidence" value="ECO:0007669"/>
    <property type="project" value="UniProtKB-UniRule"/>
</dbReference>
<dbReference type="PROSITE" id="PS51608">
    <property type="entry name" value="SAM_MT_UBIE"/>
    <property type="match status" value="1"/>
</dbReference>
<dbReference type="OrthoDB" id="9808140at2"/>
<dbReference type="PANTHER" id="PTHR43591">
    <property type="entry name" value="METHYLTRANSFERASE"/>
    <property type="match status" value="1"/>
</dbReference>
<keyword evidence="6" id="KW-1185">Reference proteome</keyword>
<organism evidence="5 6">
    <name type="scientific">Bowdeniella nasicola</name>
    <dbReference type="NCBI Taxonomy" id="208480"/>
    <lineage>
        <taxon>Bacteria</taxon>
        <taxon>Bacillati</taxon>
        <taxon>Actinomycetota</taxon>
        <taxon>Actinomycetes</taxon>
        <taxon>Actinomycetales</taxon>
        <taxon>Actinomycetaceae</taxon>
        <taxon>Bowdeniella</taxon>
    </lineage>
</organism>
<dbReference type="Pfam" id="PF01209">
    <property type="entry name" value="Ubie_methyltran"/>
    <property type="match status" value="1"/>
</dbReference>
<evidence type="ECO:0000256" key="1">
    <source>
        <dbReference type="ARBA" id="ARBA00022603"/>
    </source>
</evidence>
<feature type="binding site" evidence="4">
    <location>
        <begin position="102"/>
        <end position="103"/>
    </location>
    <ligand>
        <name>S-adenosyl-L-methionine</name>
        <dbReference type="ChEBI" id="CHEBI:59789"/>
    </ligand>
</feature>
<comment type="function">
    <text evidence="4">Methyltransferase required for the conversion of demethylmenaquinol (DMKH2) to menaquinol (MKH2).</text>
</comment>
<evidence type="ECO:0000313" key="5">
    <source>
        <dbReference type="EMBL" id="OKL53858.1"/>
    </source>
</evidence>
<dbReference type="InterPro" id="IPR029063">
    <property type="entry name" value="SAM-dependent_MTases_sf"/>
</dbReference>
<evidence type="ECO:0000313" key="6">
    <source>
        <dbReference type="Proteomes" id="UP000185628"/>
    </source>
</evidence>
<gene>
    <name evidence="4" type="primary">menG</name>
    <name evidence="5" type="ORF">BSZ39_07105</name>
</gene>
<dbReference type="SUPFAM" id="SSF53335">
    <property type="entry name" value="S-adenosyl-L-methionine-dependent methyltransferases"/>
    <property type="match status" value="1"/>
</dbReference>
<dbReference type="RefSeq" id="WP_073716675.1">
    <property type="nucleotide sequence ID" value="NZ_MQVR01000036.1"/>
</dbReference>
<keyword evidence="1 4" id="KW-0489">Methyltransferase</keyword>
<dbReference type="Gene3D" id="3.40.50.150">
    <property type="entry name" value="Vaccinia Virus protein VP39"/>
    <property type="match status" value="1"/>
</dbReference>
<reference evidence="6" key="1">
    <citation type="submission" date="2016-12" db="EMBL/GenBank/DDBJ databases">
        <authorList>
            <person name="Meng X."/>
        </authorList>
    </citation>
    <scope>NUCLEOTIDE SEQUENCE [LARGE SCALE GENOMIC DNA]</scope>
    <source>
        <strain evidence="6">DSM 19116</strain>
    </source>
</reference>
<evidence type="ECO:0000256" key="4">
    <source>
        <dbReference type="HAMAP-Rule" id="MF_01813"/>
    </source>
</evidence>
<dbReference type="EMBL" id="MQVR01000036">
    <property type="protein sequence ID" value="OKL53858.1"/>
    <property type="molecule type" value="Genomic_DNA"/>
</dbReference>
<dbReference type="InterPro" id="IPR023576">
    <property type="entry name" value="UbiE/COQ5_MeTrFase_CS"/>
</dbReference>
<dbReference type="GO" id="GO:0032259">
    <property type="term" value="P:methylation"/>
    <property type="evidence" value="ECO:0007669"/>
    <property type="project" value="UniProtKB-KW"/>
</dbReference>
<keyword evidence="2 4" id="KW-0808">Transferase</keyword>
<evidence type="ECO:0000256" key="2">
    <source>
        <dbReference type="ARBA" id="ARBA00022679"/>
    </source>
</evidence>
<dbReference type="STRING" id="208480.SAMN02910418_00660"/>
<dbReference type="UniPathway" id="UPA00079">
    <property type="reaction ID" value="UER00169"/>
</dbReference>
<feature type="binding site" evidence="4">
    <location>
        <position position="119"/>
    </location>
    <ligand>
        <name>S-adenosyl-L-methionine</name>
        <dbReference type="ChEBI" id="CHEBI:59789"/>
    </ligand>
</feature>
<name>A0A1Q5Q1W5_9ACTO</name>
<dbReference type="PROSITE" id="PS01183">
    <property type="entry name" value="UBIE_1"/>
    <property type="match status" value="1"/>
</dbReference>
<dbReference type="HAMAP" id="MF_01813">
    <property type="entry name" value="MenG_UbiE_methyltr"/>
    <property type="match status" value="1"/>
</dbReference>
<dbReference type="CDD" id="cd02440">
    <property type="entry name" value="AdoMet_MTases"/>
    <property type="match status" value="1"/>
</dbReference>
<accession>A0A1Q5Q1W5</accession>
<dbReference type="AlphaFoldDB" id="A0A1Q5Q1W5"/>
<dbReference type="GO" id="GO:0043770">
    <property type="term" value="F:demethylmenaquinone methyltransferase activity"/>
    <property type="evidence" value="ECO:0007669"/>
    <property type="project" value="UniProtKB-UniRule"/>
</dbReference>
<comment type="pathway">
    <text evidence="4">Quinol/quinone metabolism; menaquinone biosynthesis; menaquinol from 1,4-dihydroxy-2-naphthoate: step 2/2.</text>
</comment>
<comment type="caution">
    <text evidence="5">The sequence shown here is derived from an EMBL/GenBank/DDBJ whole genome shotgun (WGS) entry which is preliminary data.</text>
</comment>